<gene>
    <name evidence="1" type="ORF">RchiOBHm_Chr4g0428631</name>
</gene>
<proteinExistence type="predicted"/>
<protein>
    <submittedName>
        <fullName evidence="1">Uncharacterized protein</fullName>
    </submittedName>
</protein>
<organism evidence="1 2">
    <name type="scientific">Rosa chinensis</name>
    <name type="common">China rose</name>
    <dbReference type="NCBI Taxonomy" id="74649"/>
    <lineage>
        <taxon>Eukaryota</taxon>
        <taxon>Viridiplantae</taxon>
        <taxon>Streptophyta</taxon>
        <taxon>Embryophyta</taxon>
        <taxon>Tracheophyta</taxon>
        <taxon>Spermatophyta</taxon>
        <taxon>Magnoliopsida</taxon>
        <taxon>eudicotyledons</taxon>
        <taxon>Gunneridae</taxon>
        <taxon>Pentapetalae</taxon>
        <taxon>rosids</taxon>
        <taxon>fabids</taxon>
        <taxon>Rosales</taxon>
        <taxon>Rosaceae</taxon>
        <taxon>Rosoideae</taxon>
        <taxon>Rosoideae incertae sedis</taxon>
        <taxon>Rosa</taxon>
    </lineage>
</organism>
<dbReference type="Gramene" id="PRQ39749">
    <property type="protein sequence ID" value="PRQ39749"/>
    <property type="gene ID" value="RchiOBHm_Chr4g0428631"/>
</dbReference>
<comment type="caution">
    <text evidence="1">The sequence shown here is derived from an EMBL/GenBank/DDBJ whole genome shotgun (WGS) entry which is preliminary data.</text>
</comment>
<dbReference type="AlphaFoldDB" id="A0A2P6R044"/>
<name>A0A2P6R044_ROSCH</name>
<dbReference type="Proteomes" id="UP000238479">
    <property type="component" value="Chromosome 4"/>
</dbReference>
<keyword evidence="2" id="KW-1185">Reference proteome</keyword>
<dbReference type="EMBL" id="PDCK01000042">
    <property type="protein sequence ID" value="PRQ39749.1"/>
    <property type="molecule type" value="Genomic_DNA"/>
</dbReference>
<evidence type="ECO:0000313" key="2">
    <source>
        <dbReference type="Proteomes" id="UP000238479"/>
    </source>
</evidence>
<evidence type="ECO:0000313" key="1">
    <source>
        <dbReference type="EMBL" id="PRQ39749.1"/>
    </source>
</evidence>
<reference evidence="1 2" key="1">
    <citation type="journal article" date="2018" name="Nat. Genet.">
        <title>The Rosa genome provides new insights in the design of modern roses.</title>
        <authorList>
            <person name="Bendahmane M."/>
        </authorList>
    </citation>
    <scope>NUCLEOTIDE SEQUENCE [LARGE SCALE GENOMIC DNA]</scope>
    <source>
        <strain evidence="2">cv. Old Blush</strain>
    </source>
</reference>
<sequence>MLNFGVTSFYIYTQTYCVHHYSLISTRVYILLKMPSGSNPNISILAIFVIAVLLAWPPATPTVHGQVEICAKGCNNLLLSCMSWCSGGSESATELQELRELEQCVKRCNKSFDGCMKWCNQQTRLFSVPNL</sequence>
<accession>A0A2P6R044</accession>